<evidence type="ECO:0000313" key="2">
    <source>
        <dbReference type="EMBL" id="KAJ3178760.1"/>
    </source>
</evidence>
<feature type="compositionally biased region" description="Acidic residues" evidence="1">
    <location>
        <begin position="122"/>
        <end position="135"/>
    </location>
</feature>
<organism evidence="2 3">
    <name type="scientific">Geranomyces variabilis</name>
    <dbReference type="NCBI Taxonomy" id="109894"/>
    <lineage>
        <taxon>Eukaryota</taxon>
        <taxon>Fungi</taxon>
        <taxon>Fungi incertae sedis</taxon>
        <taxon>Chytridiomycota</taxon>
        <taxon>Chytridiomycota incertae sedis</taxon>
        <taxon>Chytridiomycetes</taxon>
        <taxon>Spizellomycetales</taxon>
        <taxon>Powellomycetaceae</taxon>
        <taxon>Geranomyces</taxon>
    </lineage>
</organism>
<evidence type="ECO:0000313" key="3">
    <source>
        <dbReference type="Proteomes" id="UP001212152"/>
    </source>
</evidence>
<proteinExistence type="predicted"/>
<comment type="caution">
    <text evidence="2">The sequence shown here is derived from an EMBL/GenBank/DDBJ whole genome shotgun (WGS) entry which is preliminary data.</text>
</comment>
<protein>
    <submittedName>
        <fullName evidence="2">Uncharacterized protein</fullName>
    </submittedName>
</protein>
<dbReference type="Proteomes" id="UP001212152">
    <property type="component" value="Unassembled WGS sequence"/>
</dbReference>
<reference evidence="2" key="1">
    <citation type="submission" date="2020-05" db="EMBL/GenBank/DDBJ databases">
        <title>Phylogenomic resolution of chytrid fungi.</title>
        <authorList>
            <person name="Stajich J.E."/>
            <person name="Amses K."/>
            <person name="Simmons R."/>
            <person name="Seto K."/>
            <person name="Myers J."/>
            <person name="Bonds A."/>
            <person name="Quandt C.A."/>
            <person name="Barry K."/>
            <person name="Liu P."/>
            <person name="Grigoriev I."/>
            <person name="Longcore J.E."/>
            <person name="James T.Y."/>
        </authorList>
    </citation>
    <scope>NUCLEOTIDE SEQUENCE</scope>
    <source>
        <strain evidence="2">JEL0379</strain>
    </source>
</reference>
<evidence type="ECO:0000256" key="1">
    <source>
        <dbReference type="SAM" id="MobiDB-lite"/>
    </source>
</evidence>
<sequence length="231" mass="25329">MDHYSETADLSPADDLSPFSTSDSDDDESRDAAPVDAATEERAGQLSRRQLRLVANKNLADMRNAVVDVASDEFSNSLGIAVDAMLGLSQGFRPEGFWPPPYRDIEGLLNREAKHFAHPTDLEDDDDDDDLDGAELDSAPPVAACGPYLPPRRQIGMQAHPPALLLLRSELDVEMRRRWAENAHLLGGTTADGRPTQPAPPTATERKIVVDKAESTVRTLLKTISHVRRAR</sequence>
<feature type="region of interest" description="Disordered" evidence="1">
    <location>
        <begin position="1"/>
        <end position="49"/>
    </location>
</feature>
<feature type="region of interest" description="Disordered" evidence="1">
    <location>
        <begin position="119"/>
        <end position="141"/>
    </location>
</feature>
<dbReference type="AlphaFoldDB" id="A0AAD5TJU5"/>
<feature type="region of interest" description="Disordered" evidence="1">
    <location>
        <begin position="184"/>
        <end position="207"/>
    </location>
</feature>
<keyword evidence="3" id="KW-1185">Reference proteome</keyword>
<name>A0AAD5TJU5_9FUNG</name>
<accession>A0AAD5TJU5</accession>
<dbReference type="EMBL" id="JADGJQ010000024">
    <property type="protein sequence ID" value="KAJ3178760.1"/>
    <property type="molecule type" value="Genomic_DNA"/>
</dbReference>
<gene>
    <name evidence="2" type="ORF">HDU87_003315</name>
</gene>